<dbReference type="AlphaFoldDB" id="A0AAE1E4V8"/>
<keyword evidence="2" id="KW-1185">Reference proteome</keyword>
<sequence>MRLGQFSLFFAPGMTVLSYTDTLLSQLVSNSVSSPRDSRARGESVCVYVSGKENHREWEWENLQLATEPEALLEDVFGESLLNIAGPGYHRVPGFSSNERPS</sequence>
<accession>A0AAE1E4V8</accession>
<organism evidence="1 2">
    <name type="scientific">Elysia crispata</name>
    <name type="common">lettuce slug</name>
    <dbReference type="NCBI Taxonomy" id="231223"/>
    <lineage>
        <taxon>Eukaryota</taxon>
        <taxon>Metazoa</taxon>
        <taxon>Spiralia</taxon>
        <taxon>Lophotrochozoa</taxon>
        <taxon>Mollusca</taxon>
        <taxon>Gastropoda</taxon>
        <taxon>Heterobranchia</taxon>
        <taxon>Euthyneura</taxon>
        <taxon>Panpulmonata</taxon>
        <taxon>Sacoglossa</taxon>
        <taxon>Placobranchoidea</taxon>
        <taxon>Plakobranchidae</taxon>
        <taxon>Elysia</taxon>
    </lineage>
</organism>
<evidence type="ECO:0000313" key="2">
    <source>
        <dbReference type="Proteomes" id="UP001283361"/>
    </source>
</evidence>
<gene>
    <name evidence="1" type="ORF">RRG08_042931</name>
</gene>
<protein>
    <submittedName>
        <fullName evidence="1">Uncharacterized protein</fullName>
    </submittedName>
</protein>
<proteinExistence type="predicted"/>
<comment type="caution">
    <text evidence="1">The sequence shown here is derived from an EMBL/GenBank/DDBJ whole genome shotgun (WGS) entry which is preliminary data.</text>
</comment>
<evidence type="ECO:0000313" key="1">
    <source>
        <dbReference type="EMBL" id="KAK3794117.1"/>
    </source>
</evidence>
<name>A0AAE1E4V8_9GAST</name>
<dbReference type="Proteomes" id="UP001283361">
    <property type="component" value="Unassembled WGS sequence"/>
</dbReference>
<reference evidence="1" key="1">
    <citation type="journal article" date="2023" name="G3 (Bethesda)">
        <title>A reference genome for the long-term kleptoplast-retaining sea slug Elysia crispata morphotype clarki.</title>
        <authorList>
            <person name="Eastman K.E."/>
            <person name="Pendleton A.L."/>
            <person name="Shaikh M.A."/>
            <person name="Suttiyut T."/>
            <person name="Ogas R."/>
            <person name="Tomko P."/>
            <person name="Gavelis G."/>
            <person name="Widhalm J.R."/>
            <person name="Wisecaver J.H."/>
        </authorList>
    </citation>
    <scope>NUCLEOTIDE SEQUENCE</scope>
    <source>
        <strain evidence="1">ECLA1</strain>
    </source>
</reference>
<dbReference type="EMBL" id="JAWDGP010001143">
    <property type="protein sequence ID" value="KAK3794117.1"/>
    <property type="molecule type" value="Genomic_DNA"/>
</dbReference>